<dbReference type="EnsemblMetazoa" id="G28747.2">
    <property type="protein sequence ID" value="G28747.2:cds"/>
    <property type="gene ID" value="G28747"/>
</dbReference>
<keyword evidence="2" id="KW-0732">Signal</keyword>
<protein>
    <submittedName>
        <fullName evidence="3">Uncharacterized protein</fullName>
    </submittedName>
</protein>
<dbReference type="Proteomes" id="UP000005408">
    <property type="component" value="Unassembled WGS sequence"/>
</dbReference>
<keyword evidence="1" id="KW-0472">Membrane</keyword>
<dbReference type="OMA" id="FHERPVI"/>
<keyword evidence="1" id="KW-1133">Transmembrane helix</keyword>
<dbReference type="EnsemblMetazoa" id="G28747.3">
    <property type="protein sequence ID" value="G28747.3:cds"/>
    <property type="gene ID" value="G28747"/>
</dbReference>
<evidence type="ECO:0000256" key="1">
    <source>
        <dbReference type="SAM" id="Phobius"/>
    </source>
</evidence>
<reference evidence="3" key="1">
    <citation type="submission" date="2022-08" db="UniProtKB">
        <authorList>
            <consortium name="EnsemblMetazoa"/>
        </authorList>
    </citation>
    <scope>IDENTIFICATION</scope>
    <source>
        <strain evidence="3">05x7-T-G4-1.051#20</strain>
    </source>
</reference>
<organism evidence="3 4">
    <name type="scientific">Magallana gigas</name>
    <name type="common">Pacific oyster</name>
    <name type="synonym">Crassostrea gigas</name>
    <dbReference type="NCBI Taxonomy" id="29159"/>
    <lineage>
        <taxon>Eukaryota</taxon>
        <taxon>Metazoa</taxon>
        <taxon>Spiralia</taxon>
        <taxon>Lophotrochozoa</taxon>
        <taxon>Mollusca</taxon>
        <taxon>Bivalvia</taxon>
        <taxon>Autobranchia</taxon>
        <taxon>Pteriomorphia</taxon>
        <taxon>Ostreida</taxon>
        <taxon>Ostreoidea</taxon>
        <taxon>Ostreidae</taxon>
        <taxon>Magallana</taxon>
    </lineage>
</organism>
<keyword evidence="4" id="KW-1185">Reference proteome</keyword>
<evidence type="ECO:0000313" key="4">
    <source>
        <dbReference type="Proteomes" id="UP000005408"/>
    </source>
</evidence>
<feature type="transmembrane region" description="Helical" evidence="1">
    <location>
        <begin position="315"/>
        <end position="334"/>
    </location>
</feature>
<evidence type="ECO:0000313" key="3">
    <source>
        <dbReference type="EnsemblMetazoa" id="G28747.3:cds"/>
    </source>
</evidence>
<keyword evidence="1" id="KW-0812">Transmembrane</keyword>
<feature type="chain" id="PRO_5042431626" evidence="2">
    <location>
        <begin position="22"/>
        <end position="442"/>
    </location>
</feature>
<proteinExistence type="predicted"/>
<feature type="signal peptide" evidence="2">
    <location>
        <begin position="1"/>
        <end position="21"/>
    </location>
</feature>
<evidence type="ECO:0000256" key="2">
    <source>
        <dbReference type="SAM" id="SignalP"/>
    </source>
</evidence>
<sequence>MMLKWVLVILLARVTFREALASLCYSRNCSHGILDEVKPETFSCKVGFEKEFEAFKRQFGVHEKYDFSSADVFHERPVIQSIQLHDYLKTSHPEISRYNNKDLENITHGLTLGIIIPVDRKYRALYMKFSSSSDAGNHMDNFYSRFPKKIFWEFSTSTSVSIHTHLCLQGLQPHPVSYTILLTLYPPSMPQSSTYQVSFSKDNLVVAVSLLPRKNGIDVFFQTPSDFCEMRACLCRKAPKHTQCEEFIILSIASHTFRDKSPGIYFVKIEQHCPGDYNSDEGTIPYFARSSLIQIPGSDPVISSHIATNASNTPFVVIGCLIALVLLIVMYLAVRNKVSMFWSFFKRKDGHITSSNQGNDTQLDTFRTSAQLCVVNSPTVDERRPLNSGRCTSSPSVYTYNSENELYDEDHASVVMDEELRNYMREVNQFQAYEDGRCPVHG</sequence>
<dbReference type="AlphaFoldDB" id="A0A8W8LMB1"/>
<accession>A0A8W8LMB1</accession>
<name>A0A8W8LMB1_MAGGI</name>
<dbReference type="OrthoDB" id="10482391at2759"/>